<organism evidence="4 5">
    <name type="scientific">Ktedonosporobacter rubrisoli</name>
    <dbReference type="NCBI Taxonomy" id="2509675"/>
    <lineage>
        <taxon>Bacteria</taxon>
        <taxon>Bacillati</taxon>
        <taxon>Chloroflexota</taxon>
        <taxon>Ktedonobacteria</taxon>
        <taxon>Ktedonobacterales</taxon>
        <taxon>Ktedonosporobacteraceae</taxon>
        <taxon>Ktedonosporobacter</taxon>
    </lineage>
</organism>
<protein>
    <submittedName>
        <fullName evidence="4">TetR/AcrR family transcriptional regulator</fullName>
    </submittedName>
</protein>
<dbReference type="PROSITE" id="PS50977">
    <property type="entry name" value="HTH_TETR_2"/>
    <property type="match status" value="1"/>
</dbReference>
<dbReference type="SUPFAM" id="SSF46689">
    <property type="entry name" value="Homeodomain-like"/>
    <property type="match status" value="1"/>
</dbReference>
<dbReference type="OrthoDB" id="154075at2"/>
<evidence type="ECO:0000313" key="5">
    <source>
        <dbReference type="Proteomes" id="UP000290365"/>
    </source>
</evidence>
<keyword evidence="5" id="KW-1185">Reference proteome</keyword>
<dbReference type="GO" id="GO:0003677">
    <property type="term" value="F:DNA binding"/>
    <property type="evidence" value="ECO:0007669"/>
    <property type="project" value="UniProtKB-UniRule"/>
</dbReference>
<gene>
    <name evidence="4" type="ORF">EPA93_11770</name>
</gene>
<dbReference type="InterPro" id="IPR009057">
    <property type="entry name" value="Homeodomain-like_sf"/>
</dbReference>
<evidence type="ECO:0000313" key="4">
    <source>
        <dbReference type="EMBL" id="QBD76643.1"/>
    </source>
</evidence>
<reference evidence="4 5" key="1">
    <citation type="submission" date="2019-01" db="EMBL/GenBank/DDBJ databases">
        <title>Ktedonosporobacter rubrisoli SCAWS-G2.</title>
        <authorList>
            <person name="Huang Y."/>
            <person name="Yan B."/>
        </authorList>
    </citation>
    <scope>NUCLEOTIDE SEQUENCE [LARGE SCALE GENOMIC DNA]</scope>
    <source>
        <strain evidence="4 5">SCAWS-G2</strain>
    </source>
</reference>
<evidence type="ECO:0000256" key="1">
    <source>
        <dbReference type="ARBA" id="ARBA00023125"/>
    </source>
</evidence>
<proteinExistence type="predicted"/>
<accession>A0A4P6JNA9</accession>
<evidence type="ECO:0000259" key="3">
    <source>
        <dbReference type="PROSITE" id="PS50977"/>
    </source>
</evidence>
<dbReference type="Gene3D" id="1.10.357.10">
    <property type="entry name" value="Tetracycline Repressor, domain 2"/>
    <property type="match status" value="1"/>
</dbReference>
<dbReference type="EMBL" id="CP035758">
    <property type="protein sequence ID" value="QBD76643.1"/>
    <property type="molecule type" value="Genomic_DNA"/>
</dbReference>
<dbReference type="PANTHER" id="PTHR43479">
    <property type="entry name" value="ACREF/ENVCD OPERON REPRESSOR-RELATED"/>
    <property type="match status" value="1"/>
</dbReference>
<dbReference type="PANTHER" id="PTHR43479:SF7">
    <property type="entry name" value="TETR-FAMILY TRANSCRIPTIONAL REGULATOR"/>
    <property type="match status" value="1"/>
</dbReference>
<dbReference type="InterPro" id="IPR050624">
    <property type="entry name" value="HTH-type_Tx_Regulator"/>
</dbReference>
<dbReference type="Pfam" id="PF14278">
    <property type="entry name" value="TetR_C_8"/>
    <property type="match status" value="1"/>
</dbReference>
<dbReference type="InterPro" id="IPR039532">
    <property type="entry name" value="TetR_C_Firmicutes"/>
</dbReference>
<dbReference type="Pfam" id="PF00440">
    <property type="entry name" value="TetR_N"/>
    <property type="match status" value="1"/>
</dbReference>
<dbReference type="Proteomes" id="UP000290365">
    <property type="component" value="Chromosome"/>
</dbReference>
<dbReference type="AlphaFoldDB" id="A0A4P6JNA9"/>
<evidence type="ECO:0000256" key="2">
    <source>
        <dbReference type="PROSITE-ProRule" id="PRU00335"/>
    </source>
</evidence>
<feature type="domain" description="HTH tetR-type" evidence="3">
    <location>
        <begin position="26"/>
        <end position="86"/>
    </location>
</feature>
<feature type="DNA-binding region" description="H-T-H motif" evidence="2">
    <location>
        <begin position="49"/>
        <end position="68"/>
    </location>
</feature>
<dbReference type="InterPro" id="IPR001647">
    <property type="entry name" value="HTH_TetR"/>
</dbReference>
<keyword evidence="1 2" id="KW-0238">DNA-binding</keyword>
<name>A0A4P6JNA9_KTERU</name>
<sequence length="208" mass="24151">MERVAYATWEKKVMQKFDGATDLRVRRTRKLLQQALIEGAIEKGFAALTVRDITERAMVNRSTFYHHYLDKYDLLEQHLNEIYEMLEEGGVIGKGRNAGLVELLKQIQRFPDFYRVMLGPQADAFLSQRFRQQTQQRYLAYFHQTFPEATSDPDRPPLDLKFTTVASAACSALAWWLEQELPSPPEQFGHWLQQLISDISASILKPQQ</sequence>
<dbReference type="KEGG" id="kbs:EPA93_11770"/>